<name>A0A024FWD1_9STRA</name>
<organism evidence="1 2">
    <name type="scientific">Albugo candida</name>
    <dbReference type="NCBI Taxonomy" id="65357"/>
    <lineage>
        <taxon>Eukaryota</taxon>
        <taxon>Sar</taxon>
        <taxon>Stramenopiles</taxon>
        <taxon>Oomycota</taxon>
        <taxon>Peronosporomycetes</taxon>
        <taxon>Albuginales</taxon>
        <taxon>Albuginaceae</taxon>
        <taxon>Albugo</taxon>
    </lineage>
</organism>
<dbReference type="InParanoid" id="A0A024FWD1"/>
<dbReference type="EMBL" id="CAIX01001056">
    <property type="protein sequence ID" value="CCI11458.1"/>
    <property type="molecule type" value="Genomic_DNA"/>
</dbReference>
<reference evidence="1 2" key="1">
    <citation type="submission" date="2012-05" db="EMBL/GenBank/DDBJ databases">
        <title>Recombination and specialization in a pathogen metapopulation.</title>
        <authorList>
            <person name="Gardiner A."/>
            <person name="Kemen E."/>
            <person name="Schultz-Larsen T."/>
            <person name="MacLean D."/>
            <person name="Van Oosterhout C."/>
            <person name="Jones J.D.G."/>
        </authorList>
    </citation>
    <scope>NUCLEOTIDE SEQUENCE [LARGE SCALE GENOMIC DNA]</scope>
    <source>
        <strain evidence="1 2">Ac Nc2</strain>
    </source>
</reference>
<dbReference type="AlphaFoldDB" id="A0A024FWD1"/>
<protein>
    <submittedName>
        <fullName evidence="1">Uncharacterized protein</fullName>
    </submittedName>
</protein>
<sequence>MDIRCIHAMTPLRHCSRFHGYQMHPCNDPITSLWMHAIQTKLEDCGCMKFEVAPCFVIVHLVEMPAKYSFGNALQYQSSLLKRRNTVPKAQSFMNVYSIPFVHHFDTASVYSHG</sequence>
<dbReference type="Proteomes" id="UP000053237">
    <property type="component" value="Unassembled WGS sequence"/>
</dbReference>
<evidence type="ECO:0000313" key="2">
    <source>
        <dbReference type="Proteomes" id="UP000053237"/>
    </source>
</evidence>
<comment type="caution">
    <text evidence="1">The sequence shown here is derived from an EMBL/GenBank/DDBJ whole genome shotgun (WGS) entry which is preliminary data.</text>
</comment>
<evidence type="ECO:0000313" key="1">
    <source>
        <dbReference type="EMBL" id="CCI11458.1"/>
    </source>
</evidence>
<accession>A0A024FWD1</accession>
<gene>
    <name evidence="1" type="ORF">BN9_129400</name>
</gene>
<keyword evidence="2" id="KW-1185">Reference proteome</keyword>
<proteinExistence type="predicted"/>